<dbReference type="InParanoid" id="G3HD60"/>
<accession>G3HD60</accession>
<proteinExistence type="predicted"/>
<evidence type="ECO:0000256" key="1">
    <source>
        <dbReference type="SAM" id="MobiDB-lite"/>
    </source>
</evidence>
<dbReference type="EMBL" id="JH000289">
    <property type="protein sequence ID" value="EGV95814.1"/>
    <property type="molecule type" value="Genomic_DNA"/>
</dbReference>
<evidence type="ECO:0000313" key="2">
    <source>
        <dbReference type="EMBL" id="EGV95814.1"/>
    </source>
</evidence>
<dbReference type="AlphaFoldDB" id="G3HD60"/>
<feature type="region of interest" description="Disordered" evidence="1">
    <location>
        <begin position="1"/>
        <end position="62"/>
    </location>
</feature>
<dbReference type="Proteomes" id="UP000001075">
    <property type="component" value="Unassembled WGS sequence"/>
</dbReference>
<sequence>MDSADGAEVRRPPAQIHAKPNRPRGLQSQHVAGKGDLCNTGLTKWGSFRFNKTPPSPPPSVQ</sequence>
<protein>
    <submittedName>
        <fullName evidence="2">Uncharacterized protein</fullName>
    </submittedName>
</protein>
<reference evidence="3" key="1">
    <citation type="journal article" date="2011" name="Nat. Biotechnol.">
        <title>The genomic sequence of the Chinese hamster ovary (CHO)-K1 cell line.</title>
        <authorList>
            <person name="Xu X."/>
            <person name="Nagarajan H."/>
            <person name="Lewis N.E."/>
            <person name="Pan S."/>
            <person name="Cai Z."/>
            <person name="Liu X."/>
            <person name="Chen W."/>
            <person name="Xie M."/>
            <person name="Wang W."/>
            <person name="Hammond S."/>
            <person name="Andersen M.R."/>
            <person name="Neff N."/>
            <person name="Passarelli B."/>
            <person name="Koh W."/>
            <person name="Fan H.C."/>
            <person name="Wang J."/>
            <person name="Gui Y."/>
            <person name="Lee K.H."/>
            <person name="Betenbaugh M.J."/>
            <person name="Quake S.R."/>
            <person name="Famili I."/>
            <person name="Palsson B.O."/>
            <person name="Wang J."/>
        </authorList>
    </citation>
    <scope>NUCLEOTIDE SEQUENCE [LARGE SCALE GENOMIC DNA]</scope>
    <source>
        <strain evidence="3">CHO K1 cell line</strain>
    </source>
</reference>
<name>G3HD60_CRIGR</name>
<evidence type="ECO:0000313" key="3">
    <source>
        <dbReference type="Proteomes" id="UP000001075"/>
    </source>
</evidence>
<gene>
    <name evidence="2" type="ORF">I79_008435</name>
</gene>
<organism evidence="2 3">
    <name type="scientific">Cricetulus griseus</name>
    <name type="common">Chinese hamster</name>
    <name type="synonym">Cricetulus barabensis griseus</name>
    <dbReference type="NCBI Taxonomy" id="10029"/>
    <lineage>
        <taxon>Eukaryota</taxon>
        <taxon>Metazoa</taxon>
        <taxon>Chordata</taxon>
        <taxon>Craniata</taxon>
        <taxon>Vertebrata</taxon>
        <taxon>Euteleostomi</taxon>
        <taxon>Mammalia</taxon>
        <taxon>Eutheria</taxon>
        <taxon>Euarchontoglires</taxon>
        <taxon>Glires</taxon>
        <taxon>Rodentia</taxon>
        <taxon>Myomorpha</taxon>
        <taxon>Muroidea</taxon>
        <taxon>Cricetidae</taxon>
        <taxon>Cricetinae</taxon>
        <taxon>Cricetulus</taxon>
    </lineage>
</organism>